<keyword evidence="2" id="KW-1185">Reference proteome</keyword>
<protein>
    <submittedName>
        <fullName evidence="1">Uncharacterized protein</fullName>
    </submittedName>
</protein>
<sequence>MAKKTGFFANAFDALVTARQRQATRYVNGVLLTMDDATLKQYGYDRKNLEKNAGFAAYL</sequence>
<accession>A0A8J6PUJ2</accession>
<evidence type="ECO:0000313" key="2">
    <source>
        <dbReference type="Proteomes" id="UP000643405"/>
    </source>
</evidence>
<dbReference type="Proteomes" id="UP000643405">
    <property type="component" value="Unassembled WGS sequence"/>
</dbReference>
<dbReference type="RefSeq" id="WP_188164162.1">
    <property type="nucleotide sequence ID" value="NZ_JACVVX010000002.1"/>
</dbReference>
<dbReference type="AlphaFoldDB" id="A0A8J6PUJ2"/>
<proteinExistence type="predicted"/>
<organism evidence="1 2">
    <name type="scientific">Oryzicola mucosus</name>
    <dbReference type="NCBI Taxonomy" id="2767425"/>
    <lineage>
        <taxon>Bacteria</taxon>
        <taxon>Pseudomonadati</taxon>
        <taxon>Pseudomonadota</taxon>
        <taxon>Alphaproteobacteria</taxon>
        <taxon>Hyphomicrobiales</taxon>
        <taxon>Phyllobacteriaceae</taxon>
        <taxon>Oryzicola</taxon>
    </lineage>
</organism>
<reference evidence="1" key="1">
    <citation type="submission" date="2020-09" db="EMBL/GenBank/DDBJ databases">
        <title>Genome seq and assembly of Tianweitania sp.</title>
        <authorList>
            <person name="Chhetri G."/>
        </authorList>
    </citation>
    <scope>NUCLEOTIDE SEQUENCE</scope>
    <source>
        <strain evidence="1">Rool2</strain>
    </source>
</reference>
<evidence type="ECO:0000313" key="1">
    <source>
        <dbReference type="EMBL" id="MBD0414736.1"/>
    </source>
</evidence>
<gene>
    <name evidence="1" type="ORF">ICI42_08725</name>
</gene>
<comment type="caution">
    <text evidence="1">The sequence shown here is derived from an EMBL/GenBank/DDBJ whole genome shotgun (WGS) entry which is preliminary data.</text>
</comment>
<name>A0A8J6PUJ2_9HYPH</name>
<dbReference type="EMBL" id="JACVVX010000002">
    <property type="protein sequence ID" value="MBD0414736.1"/>
    <property type="molecule type" value="Genomic_DNA"/>
</dbReference>